<protein>
    <recommendedName>
        <fullName evidence="5">DUF1129 family protein</fullName>
    </recommendedName>
</protein>
<proteinExistence type="predicted"/>
<keyword evidence="2" id="KW-0812">Transmembrane</keyword>
<feature type="transmembrane region" description="Helical" evidence="2">
    <location>
        <begin position="133"/>
        <end position="158"/>
    </location>
</feature>
<evidence type="ECO:0000256" key="1">
    <source>
        <dbReference type="SAM" id="Coils"/>
    </source>
</evidence>
<keyword evidence="1" id="KW-0175">Coiled coil</keyword>
<sequence>MSDNNAELNESFCNLLFSNEALNEKETKTFTNILKTMNDDNIHVPYEMITQRVFECDENQLDVVIKTANESLTVVENDENKNIIDSTRRHLELSKIQDRFINEKTKKADEKLNEINENSEKLSEIKNSIYSDLISVLGVFTAISFAAFGGITAVSNMFHGLDNNKSHVGFLLICASISFLLIYGVSVTLFVGINKLIKSEESEKPYRFSGLFTCMLIFIPILILIFGLIILYKF</sequence>
<feature type="transmembrane region" description="Helical" evidence="2">
    <location>
        <begin position="211"/>
        <end position="232"/>
    </location>
</feature>
<evidence type="ECO:0000313" key="4">
    <source>
        <dbReference type="Proteomes" id="UP001057025"/>
    </source>
</evidence>
<keyword evidence="2" id="KW-0472">Membrane</keyword>
<evidence type="ECO:0000256" key="2">
    <source>
        <dbReference type="SAM" id="Phobius"/>
    </source>
</evidence>
<reference evidence="3" key="1">
    <citation type="submission" date="2022-05" db="EMBL/GenBank/DDBJ databases">
        <authorList>
            <person name="Oliphant S.A."/>
            <person name="Watson-Haigh N.S."/>
            <person name="Sumby K.M."/>
            <person name="Gardner J.M."/>
            <person name="Jiranek V."/>
        </authorList>
    </citation>
    <scope>NUCLEOTIDE SEQUENCE</scope>
    <source>
        <strain evidence="3">KI11_C11</strain>
    </source>
</reference>
<dbReference type="RefSeq" id="WP_252797514.1">
    <property type="nucleotide sequence ID" value="NZ_CP097118.1"/>
</dbReference>
<feature type="transmembrane region" description="Helical" evidence="2">
    <location>
        <begin position="170"/>
        <end position="191"/>
    </location>
</feature>
<evidence type="ECO:0008006" key="5">
    <source>
        <dbReference type="Google" id="ProtNLM"/>
    </source>
</evidence>
<feature type="coiled-coil region" evidence="1">
    <location>
        <begin position="101"/>
        <end position="128"/>
    </location>
</feature>
<name>A0ABY5BX43_9LACO</name>
<dbReference type="Proteomes" id="UP001057025">
    <property type="component" value="Chromosome"/>
</dbReference>
<organism evidence="3 4">
    <name type="scientific">Fructilactobacillus hinvesii</name>
    <dbReference type="NCBI Taxonomy" id="2940300"/>
    <lineage>
        <taxon>Bacteria</taxon>
        <taxon>Bacillati</taxon>
        <taxon>Bacillota</taxon>
        <taxon>Bacilli</taxon>
        <taxon>Lactobacillales</taxon>
        <taxon>Lactobacillaceae</taxon>
        <taxon>Fructilactobacillus</taxon>
    </lineage>
</organism>
<accession>A0ABY5BX43</accession>
<gene>
    <name evidence="3" type="ORF">M3M39_01760</name>
</gene>
<keyword evidence="4" id="KW-1185">Reference proteome</keyword>
<keyword evidence="2" id="KW-1133">Transmembrane helix</keyword>
<dbReference type="EMBL" id="CP097118">
    <property type="protein sequence ID" value="USS88228.1"/>
    <property type="molecule type" value="Genomic_DNA"/>
</dbReference>
<evidence type="ECO:0000313" key="3">
    <source>
        <dbReference type="EMBL" id="USS88228.1"/>
    </source>
</evidence>